<evidence type="ECO:0000256" key="10">
    <source>
        <dbReference type="ARBA" id="ARBA00023224"/>
    </source>
</evidence>
<dbReference type="Gene3D" id="1.20.1070.10">
    <property type="entry name" value="Rhodopsin 7-helix transmembrane proteins"/>
    <property type="match status" value="1"/>
</dbReference>
<dbReference type="PANTHER" id="PTHR45695:SF23">
    <property type="entry name" value="GALANIN-LIKE G-PROTEIN COUPLED RECEPTOR NPR-9"/>
    <property type="match status" value="1"/>
</dbReference>
<proteinExistence type="predicted"/>
<evidence type="ECO:0000256" key="6">
    <source>
        <dbReference type="ARBA" id="ARBA00023136"/>
    </source>
</evidence>
<keyword evidence="3 11" id="KW-0812">Transmembrane</keyword>
<feature type="domain" description="G-protein coupled receptors family 1 profile" evidence="12">
    <location>
        <begin position="186"/>
        <end position="225"/>
    </location>
</feature>
<organism evidence="13 14">
    <name type="scientific">Aplysia californica</name>
    <name type="common">California sea hare</name>
    <dbReference type="NCBI Taxonomy" id="6500"/>
    <lineage>
        <taxon>Eukaryota</taxon>
        <taxon>Metazoa</taxon>
        <taxon>Spiralia</taxon>
        <taxon>Lophotrochozoa</taxon>
        <taxon>Mollusca</taxon>
        <taxon>Gastropoda</taxon>
        <taxon>Heterobranchia</taxon>
        <taxon>Euthyneura</taxon>
        <taxon>Tectipleura</taxon>
        <taxon>Aplysiida</taxon>
        <taxon>Aplysioidea</taxon>
        <taxon>Aplysiidae</taxon>
        <taxon>Aplysia</taxon>
    </lineage>
</organism>
<keyword evidence="6 11" id="KW-0472">Membrane</keyword>
<gene>
    <name evidence="14" type="primary">LOC106012339</name>
</gene>
<keyword evidence="10" id="KW-0807">Transducer</keyword>
<dbReference type="PRINTS" id="PR00237">
    <property type="entry name" value="GPCRRHODOPSN"/>
</dbReference>
<keyword evidence="7" id="KW-1015">Disulfide bond</keyword>
<accession>A0ABM1A473</accession>
<keyword evidence="4 11" id="KW-1133">Transmembrane helix</keyword>
<dbReference type="PROSITE" id="PS50262">
    <property type="entry name" value="G_PROTEIN_RECEP_F1_2"/>
    <property type="match status" value="1"/>
</dbReference>
<keyword evidence="9" id="KW-0325">Glycoprotein</keyword>
<evidence type="ECO:0000256" key="8">
    <source>
        <dbReference type="ARBA" id="ARBA00023170"/>
    </source>
</evidence>
<reference evidence="14" key="1">
    <citation type="submission" date="2025-08" db="UniProtKB">
        <authorList>
            <consortium name="RefSeq"/>
        </authorList>
    </citation>
    <scope>IDENTIFICATION</scope>
</reference>
<dbReference type="PANTHER" id="PTHR45695">
    <property type="entry name" value="LEUCOKININ RECEPTOR-RELATED"/>
    <property type="match status" value="1"/>
</dbReference>
<dbReference type="Proteomes" id="UP000694888">
    <property type="component" value="Unplaced"/>
</dbReference>
<sequence>MESTTAPSNIEWTSDRLLDSADKGSNDTVVYVRDTSFNLNGREKKLISGSIFHPSGSGLPTPTALDKPIVHGGSLDFDYPDGSQSSADNRSLQNTNYFPLPRVLHNLFKSDGDTNATSSVLFDTGLSHTSTNNNIISSISNNCSNSDYSSDDYFYDYSSADSSVPLDEILPVSLVYGVTLVIGVVGNLLVIAAVARDRRLRSITNIFLTSLASADLALLCFCVPVKVRVFCEYVCVYVDWGEVRGQGMALRILDQQGELWSSGENTRLELDKLGADNSRPLCLKDPGRCDEIGPQQGLVWMSSGKRKQNAKTKD</sequence>
<evidence type="ECO:0000256" key="1">
    <source>
        <dbReference type="ARBA" id="ARBA00004651"/>
    </source>
</evidence>
<evidence type="ECO:0000256" key="9">
    <source>
        <dbReference type="ARBA" id="ARBA00023180"/>
    </source>
</evidence>
<dbReference type="InterPro" id="IPR017452">
    <property type="entry name" value="GPCR_Rhodpsn_7TM"/>
</dbReference>
<keyword evidence="13" id="KW-1185">Reference proteome</keyword>
<feature type="transmembrane region" description="Helical" evidence="11">
    <location>
        <begin position="174"/>
        <end position="194"/>
    </location>
</feature>
<dbReference type="GeneID" id="106012339"/>
<dbReference type="Pfam" id="PF00001">
    <property type="entry name" value="7tm_1"/>
    <property type="match status" value="1"/>
</dbReference>
<protein>
    <submittedName>
        <fullName evidence="14">Uncharacterized protein LOC106012339</fullName>
    </submittedName>
</protein>
<evidence type="ECO:0000256" key="5">
    <source>
        <dbReference type="ARBA" id="ARBA00023040"/>
    </source>
</evidence>
<evidence type="ECO:0000313" key="14">
    <source>
        <dbReference type="RefSeq" id="XP_012940493.1"/>
    </source>
</evidence>
<evidence type="ECO:0000256" key="11">
    <source>
        <dbReference type="SAM" id="Phobius"/>
    </source>
</evidence>
<evidence type="ECO:0000256" key="4">
    <source>
        <dbReference type="ARBA" id="ARBA00022989"/>
    </source>
</evidence>
<keyword evidence="2" id="KW-1003">Cell membrane</keyword>
<evidence type="ECO:0000256" key="7">
    <source>
        <dbReference type="ARBA" id="ARBA00023157"/>
    </source>
</evidence>
<evidence type="ECO:0000259" key="12">
    <source>
        <dbReference type="PROSITE" id="PS50262"/>
    </source>
</evidence>
<dbReference type="InterPro" id="IPR000276">
    <property type="entry name" value="GPCR_Rhodpsn"/>
</dbReference>
<evidence type="ECO:0000313" key="13">
    <source>
        <dbReference type="Proteomes" id="UP000694888"/>
    </source>
</evidence>
<dbReference type="SUPFAM" id="SSF81321">
    <property type="entry name" value="Family A G protein-coupled receptor-like"/>
    <property type="match status" value="1"/>
</dbReference>
<keyword evidence="5" id="KW-0297">G-protein coupled receptor</keyword>
<dbReference type="RefSeq" id="XP_012940493.1">
    <property type="nucleotide sequence ID" value="XM_013085039.2"/>
</dbReference>
<name>A0ABM1A473_APLCA</name>
<evidence type="ECO:0000256" key="3">
    <source>
        <dbReference type="ARBA" id="ARBA00022692"/>
    </source>
</evidence>
<keyword evidence="8" id="KW-0675">Receptor</keyword>
<comment type="subcellular location">
    <subcellularLocation>
        <location evidence="1">Cell membrane</location>
        <topology evidence="1">Multi-pass membrane protein</topology>
    </subcellularLocation>
</comment>
<evidence type="ECO:0000256" key="2">
    <source>
        <dbReference type="ARBA" id="ARBA00022475"/>
    </source>
</evidence>